<organism evidence="2 3">
    <name type="scientific">Microseira wollei NIES-4236</name>
    <dbReference type="NCBI Taxonomy" id="2530354"/>
    <lineage>
        <taxon>Bacteria</taxon>
        <taxon>Bacillati</taxon>
        <taxon>Cyanobacteriota</taxon>
        <taxon>Cyanophyceae</taxon>
        <taxon>Oscillatoriophycideae</taxon>
        <taxon>Aerosakkonematales</taxon>
        <taxon>Aerosakkonemataceae</taxon>
        <taxon>Microseira</taxon>
    </lineage>
</organism>
<dbReference type="RefSeq" id="WP_226591430.1">
    <property type="nucleotide sequence ID" value="NZ_BLAY01000194.1"/>
</dbReference>
<accession>A0AAV3XMW1</accession>
<dbReference type="Proteomes" id="UP001050975">
    <property type="component" value="Unassembled WGS sequence"/>
</dbReference>
<comment type="caution">
    <text evidence="2">The sequence shown here is derived from an EMBL/GenBank/DDBJ whole genome shotgun (WGS) entry which is preliminary data.</text>
</comment>
<gene>
    <name evidence="2" type="ORF">MiSe_78460</name>
</gene>
<evidence type="ECO:0000259" key="1">
    <source>
        <dbReference type="Pfam" id="PF01636"/>
    </source>
</evidence>
<evidence type="ECO:0000313" key="3">
    <source>
        <dbReference type="Proteomes" id="UP001050975"/>
    </source>
</evidence>
<evidence type="ECO:0000313" key="2">
    <source>
        <dbReference type="EMBL" id="GET43026.1"/>
    </source>
</evidence>
<sequence length="328" mass="36856">MLWANTEFSLNWLTHTFDLGQPYTIVQAGRGQTNRLGVLRLETSIGSFAIKQFEQAPKQIALLIEEAAHKTGFPMPQPRRAIDGKPYGIYTNGTNNIWVRVYSWVEGTPYDWGFVSPEISTQIGKLLAAIHALPVSSSELQDEPWMPLGLFGWEQLAQIAMAKGMDWALSLQNKIPILVEWEEYIVSNTVTDEPVVPSQRDLHPPNVIRCFDGNHVVVDWDAAGPMNGREDVAKFALLWATPPCQPPQQDAVRAFIRGYREAGGYFESRGILDLNHQARTRLWWLAYNVRRDVSDSPGFVPDLTIALLSGVHPLDLEVLKRTAALLEI</sequence>
<dbReference type="Pfam" id="PF01636">
    <property type="entry name" value="APH"/>
    <property type="match status" value="1"/>
</dbReference>
<dbReference type="InterPro" id="IPR002575">
    <property type="entry name" value="Aminoglycoside_PTrfase"/>
</dbReference>
<dbReference type="AlphaFoldDB" id="A0AAV3XMW1"/>
<dbReference type="SUPFAM" id="SSF56112">
    <property type="entry name" value="Protein kinase-like (PK-like)"/>
    <property type="match status" value="1"/>
</dbReference>
<dbReference type="InterPro" id="IPR011009">
    <property type="entry name" value="Kinase-like_dom_sf"/>
</dbReference>
<reference evidence="2" key="1">
    <citation type="submission" date="2019-10" db="EMBL/GenBank/DDBJ databases">
        <title>Draft genome sequece of Microseira wollei NIES-4236.</title>
        <authorList>
            <person name="Yamaguchi H."/>
            <person name="Suzuki S."/>
            <person name="Kawachi M."/>
        </authorList>
    </citation>
    <scope>NUCLEOTIDE SEQUENCE</scope>
    <source>
        <strain evidence="2">NIES-4236</strain>
    </source>
</reference>
<name>A0AAV3XMW1_9CYAN</name>
<feature type="domain" description="Aminoglycoside phosphotransferase" evidence="1">
    <location>
        <begin position="26"/>
        <end position="263"/>
    </location>
</feature>
<dbReference type="EMBL" id="BLAY01000194">
    <property type="protein sequence ID" value="GET43026.1"/>
    <property type="molecule type" value="Genomic_DNA"/>
</dbReference>
<proteinExistence type="predicted"/>
<dbReference type="Gene3D" id="3.90.1200.10">
    <property type="match status" value="1"/>
</dbReference>
<keyword evidence="3" id="KW-1185">Reference proteome</keyword>
<protein>
    <recommendedName>
        <fullName evidence="1">Aminoglycoside phosphotransferase domain-containing protein</fullName>
    </recommendedName>
</protein>